<comment type="caution">
    <text evidence="1">The sequence shown here is derived from an EMBL/GenBank/DDBJ whole genome shotgun (WGS) entry which is preliminary data.</text>
</comment>
<accession>A0A2J7ZLD0</accession>
<dbReference type="GO" id="GO:0004620">
    <property type="term" value="F:phospholipase activity"/>
    <property type="evidence" value="ECO:0007669"/>
    <property type="project" value="TreeGrafter"/>
</dbReference>
<name>A0A2J7ZLD0_9CHLO</name>
<dbReference type="EMBL" id="PGGS01001026">
    <property type="protein sequence ID" value="PNH01071.1"/>
    <property type="molecule type" value="Genomic_DNA"/>
</dbReference>
<organism evidence="1 2">
    <name type="scientific">Tetrabaena socialis</name>
    <dbReference type="NCBI Taxonomy" id="47790"/>
    <lineage>
        <taxon>Eukaryota</taxon>
        <taxon>Viridiplantae</taxon>
        <taxon>Chlorophyta</taxon>
        <taxon>core chlorophytes</taxon>
        <taxon>Chlorophyceae</taxon>
        <taxon>CS clade</taxon>
        <taxon>Chlamydomonadales</taxon>
        <taxon>Tetrabaenaceae</taxon>
        <taxon>Tetrabaena</taxon>
    </lineage>
</organism>
<protein>
    <submittedName>
        <fullName evidence="1">Uncharacterized protein</fullName>
    </submittedName>
</protein>
<dbReference type="GO" id="GO:0030149">
    <property type="term" value="P:sphingolipid catabolic process"/>
    <property type="evidence" value="ECO:0007669"/>
    <property type="project" value="TreeGrafter"/>
</dbReference>
<sequence>MDVPDFIKSLDFLLEVAHHSGNDRAFVRSLNKTTRHAIDKTIRLSQPVDGREFVRWVNETASRTLSRDQQAKLGAMTAQSGSIENLTHLLNLRNMTMPGISTRCAFGSAALVPNERICALLLQHNATSGDLAAAAAGGSRAICEEILRVQSRVFADVRAAGAAASRGQLADWLCTVIPGTDMCNLIVGAAKGCDLSTLQRLYREQFRDKVGDMIAAAAGSTTPDWLAKVDWLETVIDRRINKKSDVYSTALLSGPDWLARLEALRARDYPIDGDVVGHAARVGNTRPLEYILSFYNFPADTLSRHYRKARGLKN</sequence>
<dbReference type="GO" id="GO:0071944">
    <property type="term" value="C:cell periphery"/>
    <property type="evidence" value="ECO:0007669"/>
    <property type="project" value="TreeGrafter"/>
</dbReference>
<evidence type="ECO:0000313" key="2">
    <source>
        <dbReference type="Proteomes" id="UP000236333"/>
    </source>
</evidence>
<dbReference type="Proteomes" id="UP000236333">
    <property type="component" value="Unassembled WGS sequence"/>
</dbReference>
<gene>
    <name evidence="1" type="ORF">TSOC_013066</name>
</gene>
<reference evidence="1 2" key="1">
    <citation type="journal article" date="2017" name="Mol. Biol. Evol.">
        <title>The 4-celled Tetrabaena socialis nuclear genome reveals the essential components for genetic control of cell number at the origin of multicellularity in the volvocine lineage.</title>
        <authorList>
            <person name="Featherston J."/>
            <person name="Arakaki Y."/>
            <person name="Hanschen E.R."/>
            <person name="Ferris P.J."/>
            <person name="Michod R.E."/>
            <person name="Olson B.J.S.C."/>
            <person name="Nozaki H."/>
            <person name="Durand P.M."/>
        </authorList>
    </citation>
    <scope>NUCLEOTIDE SEQUENCE [LARGE SCALE GENOMIC DNA]</scope>
    <source>
        <strain evidence="1 2">NIES-571</strain>
    </source>
</reference>
<evidence type="ECO:0000313" key="1">
    <source>
        <dbReference type="EMBL" id="PNH01071.1"/>
    </source>
</evidence>
<dbReference type="GO" id="GO:0046513">
    <property type="term" value="P:ceramide biosynthetic process"/>
    <property type="evidence" value="ECO:0007669"/>
    <property type="project" value="TreeGrafter"/>
</dbReference>
<dbReference type="AlphaFoldDB" id="A0A2J7ZLD0"/>
<dbReference type="OrthoDB" id="546023at2759"/>
<dbReference type="PANTHER" id="PTHR12393:SF6">
    <property type="entry name" value="SPHINGOMYELIN PHOSPHODIESTERASE 2"/>
    <property type="match status" value="1"/>
</dbReference>
<keyword evidence="2" id="KW-1185">Reference proteome</keyword>
<dbReference type="GO" id="GO:0005783">
    <property type="term" value="C:endoplasmic reticulum"/>
    <property type="evidence" value="ECO:0007669"/>
    <property type="project" value="TreeGrafter"/>
</dbReference>
<proteinExistence type="predicted"/>
<dbReference type="PANTHER" id="PTHR12393">
    <property type="entry name" value="SPHINGOMYELIN PHOSPHODIESTERASE RELATED"/>
    <property type="match status" value="1"/>
</dbReference>
<dbReference type="GO" id="GO:0016020">
    <property type="term" value="C:membrane"/>
    <property type="evidence" value="ECO:0007669"/>
    <property type="project" value="TreeGrafter"/>
</dbReference>